<sequence length="87" mass="9341">KKLLQSVLVEGGSGSTVTVVALDVGDGVRVLHDLNEPHLVTGGQAHCQTKGWCRRYSLQKHKPLLPVTAPTVPEIKFQVLCCQLLGA</sequence>
<dbReference type="AlphaFoldDB" id="A0A8D3B724"/>
<reference evidence="1" key="1">
    <citation type="submission" date="2023-05" db="EMBL/GenBank/DDBJ databases">
        <title>High-quality long-read genome of Scophthalmus maximus.</title>
        <authorList>
            <person name="Lien S."/>
            <person name="Martinez P."/>
        </authorList>
    </citation>
    <scope>NUCLEOTIDE SEQUENCE [LARGE SCALE GENOMIC DNA]</scope>
</reference>
<dbReference type="Ensembl" id="ENSSMAT00000029887.2">
    <property type="protein sequence ID" value="ENSSMAP00000029524.2"/>
    <property type="gene ID" value="ENSSMAG00000018092.2"/>
</dbReference>
<organism evidence="1 2">
    <name type="scientific">Scophthalmus maximus</name>
    <name type="common">Turbot</name>
    <name type="synonym">Psetta maxima</name>
    <dbReference type="NCBI Taxonomy" id="52904"/>
    <lineage>
        <taxon>Eukaryota</taxon>
        <taxon>Metazoa</taxon>
        <taxon>Chordata</taxon>
        <taxon>Craniata</taxon>
        <taxon>Vertebrata</taxon>
        <taxon>Euteleostomi</taxon>
        <taxon>Actinopterygii</taxon>
        <taxon>Neopterygii</taxon>
        <taxon>Teleostei</taxon>
        <taxon>Neoteleostei</taxon>
        <taxon>Acanthomorphata</taxon>
        <taxon>Carangaria</taxon>
        <taxon>Pleuronectiformes</taxon>
        <taxon>Pleuronectoidei</taxon>
        <taxon>Scophthalmidae</taxon>
        <taxon>Scophthalmus</taxon>
    </lineage>
</organism>
<dbReference type="Proteomes" id="UP000694558">
    <property type="component" value="Chromosome 11"/>
</dbReference>
<evidence type="ECO:0000313" key="1">
    <source>
        <dbReference type="Ensembl" id="ENSSMAP00000029524.2"/>
    </source>
</evidence>
<proteinExistence type="predicted"/>
<name>A0A8D3B724_SCOMX</name>
<reference evidence="1" key="2">
    <citation type="submission" date="2025-08" db="UniProtKB">
        <authorList>
            <consortium name="Ensembl"/>
        </authorList>
    </citation>
    <scope>IDENTIFICATION</scope>
</reference>
<protein>
    <submittedName>
        <fullName evidence="1">Uncharacterized protein</fullName>
    </submittedName>
</protein>
<evidence type="ECO:0000313" key="2">
    <source>
        <dbReference type="Proteomes" id="UP000694558"/>
    </source>
</evidence>
<accession>A0A8D3B724</accession>